<dbReference type="PROSITE" id="PS51257">
    <property type="entry name" value="PROKAR_LIPOPROTEIN"/>
    <property type="match status" value="1"/>
</dbReference>
<sequence length="288" mass="33431">MKTINIFLSVLISIFIFGCEEVITLDNEQSKPKMVVEGLVINKKKRHYVQLSLSQGFYDTDNKSYINDANVKVIEILDNEETVYQYTYFPEENAYFSNRSYMGKFGATYKLMIEHEGNTYFSENKLNQINEIEKLTWKFDQRRYDQRNLLPEDQKGYYYQILLTTTEPEETKDYYQFRFYRNDTIINNNGNNVYVIDDQIISGKLTDFPSPVYYKLDDLARLQISSLTPESYKYYNDLSKVLNNDGGLFSSVPANPASNISGGALGLFQASGVVEEEIIIGDEKYESK</sequence>
<dbReference type="InterPro" id="IPR025345">
    <property type="entry name" value="DUF4249"/>
</dbReference>
<dbReference type="Proteomes" id="UP001185092">
    <property type="component" value="Unassembled WGS sequence"/>
</dbReference>
<accession>A0AAE3XNN1</accession>
<dbReference type="AlphaFoldDB" id="A0AAE3XNN1"/>
<reference evidence="1" key="1">
    <citation type="submission" date="2023-07" db="EMBL/GenBank/DDBJ databases">
        <title>Genomic Encyclopedia of Type Strains, Phase IV (KMG-IV): sequencing the most valuable type-strain genomes for metagenomic binning, comparative biology and taxonomic classification.</title>
        <authorList>
            <person name="Goeker M."/>
        </authorList>
    </citation>
    <scope>NUCLEOTIDE SEQUENCE</scope>
    <source>
        <strain evidence="1">DSM 26174</strain>
    </source>
</reference>
<gene>
    <name evidence="1" type="ORF">HNQ88_002845</name>
</gene>
<protein>
    <recommendedName>
        <fullName evidence="3">DUF4249 domain-containing protein</fullName>
    </recommendedName>
</protein>
<evidence type="ECO:0000313" key="2">
    <source>
        <dbReference type="Proteomes" id="UP001185092"/>
    </source>
</evidence>
<organism evidence="1 2">
    <name type="scientific">Aureibacter tunicatorum</name>
    <dbReference type="NCBI Taxonomy" id="866807"/>
    <lineage>
        <taxon>Bacteria</taxon>
        <taxon>Pseudomonadati</taxon>
        <taxon>Bacteroidota</taxon>
        <taxon>Cytophagia</taxon>
        <taxon>Cytophagales</taxon>
        <taxon>Persicobacteraceae</taxon>
        <taxon>Aureibacter</taxon>
    </lineage>
</organism>
<dbReference type="RefSeq" id="WP_309939575.1">
    <property type="nucleotide sequence ID" value="NZ_AP025305.1"/>
</dbReference>
<dbReference type="EMBL" id="JAVDQD010000003">
    <property type="protein sequence ID" value="MDR6239797.1"/>
    <property type="molecule type" value="Genomic_DNA"/>
</dbReference>
<keyword evidence="2" id="KW-1185">Reference proteome</keyword>
<evidence type="ECO:0000313" key="1">
    <source>
        <dbReference type="EMBL" id="MDR6239797.1"/>
    </source>
</evidence>
<evidence type="ECO:0008006" key="3">
    <source>
        <dbReference type="Google" id="ProtNLM"/>
    </source>
</evidence>
<proteinExistence type="predicted"/>
<name>A0AAE3XNN1_9BACT</name>
<dbReference type="Pfam" id="PF14054">
    <property type="entry name" value="DUF4249"/>
    <property type="match status" value="1"/>
</dbReference>
<comment type="caution">
    <text evidence="1">The sequence shown here is derived from an EMBL/GenBank/DDBJ whole genome shotgun (WGS) entry which is preliminary data.</text>
</comment>